<evidence type="ECO:0000256" key="5">
    <source>
        <dbReference type="ARBA" id="ARBA00062419"/>
    </source>
</evidence>
<name>A0AAN8GZW4_9TELE</name>
<dbReference type="EMBL" id="JAULUE010002053">
    <property type="protein sequence ID" value="KAK5897098.1"/>
    <property type="molecule type" value="Genomic_DNA"/>
</dbReference>
<comment type="subunit">
    <text evidence="5">Component of the Integrator complex, composed of core subunits INTS1, INTS2, INTS3, INTS4, INTS5, INTS6, INTS7, INTS8, INTS9/RC74, INTS10, INTS11/CPSF3L, INTS12, INTS13, INTS14 and INTS15. The core complex associates with protein phosphatase 2A subunits PPP2CA and PPP2R1A, to form the Integrator-PP2A (INTAC) complex. INTS10 is part of the tail subcomplex, composed of INTS10, INTS13, INTS14 and INTS15.</text>
</comment>
<evidence type="ECO:0000313" key="7">
    <source>
        <dbReference type="EMBL" id="KAK5897098.1"/>
    </source>
</evidence>
<dbReference type="Pfam" id="PF21045">
    <property type="entry name" value="INT10"/>
    <property type="match status" value="2"/>
</dbReference>
<dbReference type="PANTHER" id="PTHR16055">
    <property type="entry name" value="INTEGRATOR COMPLEX SUBUNIT 10"/>
    <property type="match status" value="1"/>
</dbReference>
<reference evidence="7 8" key="1">
    <citation type="journal article" date="2023" name="Mol. Biol. Evol.">
        <title>Genomics of Secondarily Temperate Adaptation in the Only Non-Antarctic Icefish.</title>
        <authorList>
            <person name="Rivera-Colon A.G."/>
            <person name="Rayamajhi N."/>
            <person name="Minhas B.F."/>
            <person name="Madrigal G."/>
            <person name="Bilyk K.T."/>
            <person name="Yoon V."/>
            <person name="Hune M."/>
            <person name="Gregory S."/>
            <person name="Cheng C.H.C."/>
            <person name="Catchen J.M."/>
        </authorList>
    </citation>
    <scope>NUCLEOTIDE SEQUENCE [LARGE SCALE GENOMIC DNA]</scope>
    <source>
        <strain evidence="7">JC2023a</strain>
    </source>
</reference>
<sequence>MSAQKDCEFLVKRARDLVSDDPCAAKAWLITARTLYPADFNIQYEMYIIERNAERTASAGRLLYDMFINFPDQPIVWREISVITAALRSDSQDKHALFLRGLFETLPGRVQCEMLLKATEQCFNTLEKAEMLLLLLKRFPESVVQHGVSLGETLLEAEASENVETPVNCFRKLFVCDVLPLIMNNMDMRLPASLMQKYMLKAAEFYIGYVTRGPAADVQIQGSQDGGSLKSPTVSRGSQRYVIDGLSEKSSVVAEPWERLLDIVAVVGARCEWQGDKGQRSYVDMLLRVKELCRYLPSLEGDTRSRCCSQVVICAALVLFRSAFIYLSSVQPALFQGVNALSSGPWILVEDFSSVYSDLESERGAGKHKKRKLADGREKTMSSDDEEGLGKGRGRHILVNKTEMPSWSETLESFRTARESWDLLHSHDGLETEFKKICASWKTDSWLWFRIFLTDTIIYQGQYRKALSSLHQMAAVQQPQPGQQSPSGQGSLEHHRALIQQASCHYALGEYRLACEKLLDVVCGLTPPTQEPTKSPEDWSRGKTKTRKGNDLRLLPCTGKAVLPFCFQLMFACFKLRTFTDSRDDLSLGHVVVLLQHDWPQGEMLFLKAVDKICQQGSFQYENFFNYVTNIDMLEEFAYLRTPEGGRIQLELLPNQGMLIKNPSPALGVELNTLLLQGVQTMERHHTVTRGITKGVKEDFRLAMERQVSRCGENLFSVLHRFCINEKIMIIQSLP</sequence>
<dbReference type="InterPro" id="IPR026164">
    <property type="entry name" value="Int_cplx_su10"/>
</dbReference>
<evidence type="ECO:0000313" key="8">
    <source>
        <dbReference type="Proteomes" id="UP001335648"/>
    </source>
</evidence>
<dbReference type="PRINTS" id="PR02106">
    <property type="entry name" value="INTSUBUNIT10"/>
</dbReference>
<comment type="caution">
    <text evidence="7">The sequence shown here is derived from an EMBL/GenBank/DDBJ whole genome shotgun (WGS) entry which is preliminary data.</text>
</comment>
<dbReference type="GO" id="GO:0032039">
    <property type="term" value="C:integrator complex"/>
    <property type="evidence" value="ECO:0007669"/>
    <property type="project" value="InterPro"/>
</dbReference>
<dbReference type="Proteomes" id="UP001335648">
    <property type="component" value="Unassembled WGS sequence"/>
</dbReference>
<comment type="similarity">
    <text evidence="2">Belongs to the Integrator subunit 10 family.</text>
</comment>
<dbReference type="GO" id="GO:0016180">
    <property type="term" value="P:snRNA processing"/>
    <property type="evidence" value="ECO:0007669"/>
    <property type="project" value="InterPro"/>
</dbReference>
<feature type="region of interest" description="Disordered" evidence="6">
    <location>
        <begin position="367"/>
        <end position="389"/>
    </location>
</feature>
<accession>A0AAN8GZW4</accession>
<feature type="compositionally biased region" description="Basic and acidic residues" evidence="6">
    <location>
        <begin position="373"/>
        <end position="382"/>
    </location>
</feature>
<keyword evidence="4" id="KW-0539">Nucleus</keyword>
<gene>
    <name evidence="7" type="ORF">CesoFtcFv8_010191</name>
</gene>
<evidence type="ECO:0000256" key="1">
    <source>
        <dbReference type="ARBA" id="ARBA00004123"/>
    </source>
</evidence>
<evidence type="ECO:0000256" key="6">
    <source>
        <dbReference type="SAM" id="MobiDB-lite"/>
    </source>
</evidence>
<evidence type="ECO:0000256" key="4">
    <source>
        <dbReference type="ARBA" id="ARBA00023242"/>
    </source>
</evidence>
<proteinExistence type="inferred from homology"/>
<organism evidence="7 8">
    <name type="scientific">Champsocephalus esox</name>
    <name type="common">pike icefish</name>
    <dbReference type="NCBI Taxonomy" id="159716"/>
    <lineage>
        <taxon>Eukaryota</taxon>
        <taxon>Metazoa</taxon>
        <taxon>Chordata</taxon>
        <taxon>Craniata</taxon>
        <taxon>Vertebrata</taxon>
        <taxon>Euteleostomi</taxon>
        <taxon>Actinopterygii</taxon>
        <taxon>Neopterygii</taxon>
        <taxon>Teleostei</taxon>
        <taxon>Neoteleostei</taxon>
        <taxon>Acanthomorphata</taxon>
        <taxon>Eupercaria</taxon>
        <taxon>Perciformes</taxon>
        <taxon>Notothenioidei</taxon>
        <taxon>Channichthyidae</taxon>
        <taxon>Champsocephalus</taxon>
    </lineage>
</organism>
<comment type="subcellular location">
    <subcellularLocation>
        <location evidence="1">Nucleus</location>
    </subcellularLocation>
</comment>
<evidence type="ECO:0000256" key="3">
    <source>
        <dbReference type="ARBA" id="ARBA00016811"/>
    </source>
</evidence>
<keyword evidence="8" id="KW-1185">Reference proteome</keyword>
<evidence type="ECO:0000256" key="2">
    <source>
        <dbReference type="ARBA" id="ARBA00010391"/>
    </source>
</evidence>
<dbReference type="AlphaFoldDB" id="A0AAN8GZW4"/>
<dbReference type="PANTHER" id="PTHR16055:SF2">
    <property type="entry name" value="INTEGRATOR COMPLEX SUBUNIT 10"/>
    <property type="match status" value="1"/>
</dbReference>
<protein>
    <recommendedName>
        <fullName evidence="3">Integrator complex subunit 10</fullName>
    </recommendedName>
</protein>